<gene>
    <name evidence="2" type="ORF">GSH16_15000</name>
</gene>
<organism evidence="2 3">
    <name type="scientific">Oceanomicrobium pacificus</name>
    <dbReference type="NCBI Taxonomy" id="2692916"/>
    <lineage>
        <taxon>Bacteria</taxon>
        <taxon>Pseudomonadati</taxon>
        <taxon>Pseudomonadota</taxon>
        <taxon>Alphaproteobacteria</taxon>
        <taxon>Rhodobacterales</taxon>
        <taxon>Paracoccaceae</taxon>
        <taxon>Oceanomicrobium</taxon>
    </lineage>
</organism>
<dbReference type="EMBL" id="WUWG01000008">
    <property type="protein sequence ID" value="MXU66755.1"/>
    <property type="molecule type" value="Genomic_DNA"/>
</dbReference>
<comment type="caution">
    <text evidence="2">The sequence shown here is derived from an EMBL/GenBank/DDBJ whole genome shotgun (WGS) entry which is preliminary data.</text>
</comment>
<evidence type="ECO:0000256" key="1">
    <source>
        <dbReference type="SAM" id="SignalP"/>
    </source>
</evidence>
<keyword evidence="3" id="KW-1185">Reference proteome</keyword>
<feature type="chain" id="PRO_5025368347" description="Transglutaminase" evidence="1">
    <location>
        <begin position="21"/>
        <end position="187"/>
    </location>
</feature>
<dbReference type="InterPro" id="IPR010319">
    <property type="entry name" value="Transglutaminase-like_Cys_pept"/>
</dbReference>
<reference evidence="2 3" key="1">
    <citation type="submission" date="2019-12" db="EMBL/GenBank/DDBJ databases">
        <title>Strain KN286 was isolated from seawater, which was collected from Caroline Seamount in the tropical western Pacific.</title>
        <authorList>
            <person name="Wang Q."/>
        </authorList>
    </citation>
    <scope>NUCLEOTIDE SEQUENCE [LARGE SCALE GENOMIC DNA]</scope>
    <source>
        <strain evidence="2 3">KN286</strain>
    </source>
</reference>
<sequence>MAFLPVALFALFLSAQTALANNRIALLEPARAPSGFDGVCARLPWACAPGRAGRVSGTKAMLSTALSVNLFVNAKVREISDQRQYGQPDHWDLPTQRGGDCEDFALLKKRELIKRGIAPDNLLIATVLQPNREAHAVLVLRTGGGDFVLDNLTNKIKRWDETGYFFLRIQDAGSVSNWRFVMAGGGS</sequence>
<dbReference type="PANTHER" id="PTHR39327:SF1">
    <property type="entry name" value="BLR5470 PROTEIN"/>
    <property type="match status" value="1"/>
</dbReference>
<evidence type="ECO:0000313" key="2">
    <source>
        <dbReference type="EMBL" id="MXU66755.1"/>
    </source>
</evidence>
<evidence type="ECO:0000313" key="3">
    <source>
        <dbReference type="Proteomes" id="UP000436016"/>
    </source>
</evidence>
<keyword evidence="1" id="KW-0732">Signal</keyword>
<accession>A0A6B0TYI1</accession>
<dbReference type="RefSeq" id="WP_160856428.1">
    <property type="nucleotide sequence ID" value="NZ_WUWG01000008.1"/>
</dbReference>
<dbReference type="Pfam" id="PF06035">
    <property type="entry name" value="Peptidase_C93"/>
    <property type="match status" value="1"/>
</dbReference>
<proteinExistence type="predicted"/>
<name>A0A6B0TYI1_9RHOB</name>
<feature type="signal peptide" evidence="1">
    <location>
        <begin position="1"/>
        <end position="20"/>
    </location>
</feature>
<dbReference type="Gene3D" id="3.10.620.30">
    <property type="match status" value="1"/>
</dbReference>
<dbReference type="PANTHER" id="PTHR39327">
    <property type="match status" value="1"/>
</dbReference>
<dbReference type="AlphaFoldDB" id="A0A6B0TYI1"/>
<dbReference type="Proteomes" id="UP000436016">
    <property type="component" value="Unassembled WGS sequence"/>
</dbReference>
<evidence type="ECO:0008006" key="4">
    <source>
        <dbReference type="Google" id="ProtNLM"/>
    </source>
</evidence>
<protein>
    <recommendedName>
        <fullName evidence="4">Transglutaminase</fullName>
    </recommendedName>
</protein>